<gene>
    <name evidence="4" type="ORF">GCM10011396_16620</name>
</gene>
<sequence>MQQSLKRFTRTILLTLLAALPLARPAHAREILAVGAEFASVYERSGDGEFTGLGVDILRAIALRTGDTIRFEMYPWARAQLMVEQNQADILIGPYKTRERESRFSFAARGFYRDYMVFYARNTNSVGGSKGNKDQWDGNYQNLRGRKIVVVNGWTYGPRFESIRNMLQPEVANSLANALNMLQAGRIDYLASNLRNTEALLKANGLGAQFSMLDPVLDTQDGYLAYCKKSGCDELRKQFDQVFEHLRASGELAKMGHGHNVVIP</sequence>
<name>A0A916XFU3_9BURK</name>
<feature type="signal peptide" evidence="2">
    <location>
        <begin position="1"/>
        <end position="28"/>
    </location>
</feature>
<reference evidence="4" key="2">
    <citation type="submission" date="2020-09" db="EMBL/GenBank/DDBJ databases">
        <authorList>
            <person name="Sun Q."/>
            <person name="Zhou Y."/>
        </authorList>
    </citation>
    <scope>NUCLEOTIDE SEQUENCE</scope>
    <source>
        <strain evidence="4">CGMCC 1.10998</strain>
    </source>
</reference>
<dbReference type="PANTHER" id="PTHR35936">
    <property type="entry name" value="MEMBRANE-BOUND LYTIC MUREIN TRANSGLYCOSYLASE F"/>
    <property type="match status" value="1"/>
</dbReference>
<dbReference type="Proteomes" id="UP000637423">
    <property type="component" value="Unassembled WGS sequence"/>
</dbReference>
<dbReference type="PANTHER" id="PTHR35936:SF25">
    <property type="entry name" value="ABC TRANSPORTER SUBSTRATE-BINDING PROTEIN"/>
    <property type="match status" value="1"/>
</dbReference>
<evidence type="ECO:0000256" key="2">
    <source>
        <dbReference type="SAM" id="SignalP"/>
    </source>
</evidence>
<evidence type="ECO:0000259" key="3">
    <source>
        <dbReference type="SMART" id="SM00062"/>
    </source>
</evidence>
<dbReference type="Gene3D" id="3.40.190.10">
    <property type="entry name" value="Periplasmic binding protein-like II"/>
    <property type="match status" value="2"/>
</dbReference>
<dbReference type="Pfam" id="PF00497">
    <property type="entry name" value="SBP_bac_3"/>
    <property type="match status" value="1"/>
</dbReference>
<protein>
    <submittedName>
        <fullName evidence="4">ABC transporter substrate-binding protein</fullName>
    </submittedName>
</protein>
<evidence type="ECO:0000313" key="4">
    <source>
        <dbReference type="EMBL" id="GGC70221.1"/>
    </source>
</evidence>
<comment type="caution">
    <text evidence="4">The sequence shown here is derived from an EMBL/GenBank/DDBJ whole genome shotgun (WGS) entry which is preliminary data.</text>
</comment>
<organism evidence="4 5">
    <name type="scientific">Undibacterium terreum</name>
    <dbReference type="NCBI Taxonomy" id="1224302"/>
    <lineage>
        <taxon>Bacteria</taxon>
        <taxon>Pseudomonadati</taxon>
        <taxon>Pseudomonadota</taxon>
        <taxon>Betaproteobacteria</taxon>
        <taxon>Burkholderiales</taxon>
        <taxon>Oxalobacteraceae</taxon>
        <taxon>Undibacterium</taxon>
    </lineage>
</organism>
<reference evidence="4" key="1">
    <citation type="journal article" date="2014" name="Int. J. Syst. Evol. Microbiol.">
        <title>Complete genome sequence of Corynebacterium casei LMG S-19264T (=DSM 44701T), isolated from a smear-ripened cheese.</title>
        <authorList>
            <consortium name="US DOE Joint Genome Institute (JGI-PGF)"/>
            <person name="Walter F."/>
            <person name="Albersmeier A."/>
            <person name="Kalinowski J."/>
            <person name="Ruckert C."/>
        </authorList>
    </citation>
    <scope>NUCLEOTIDE SEQUENCE</scope>
    <source>
        <strain evidence="4">CGMCC 1.10998</strain>
    </source>
</reference>
<dbReference type="RefSeq" id="WP_188565438.1">
    <property type="nucleotide sequence ID" value="NZ_BMED01000001.1"/>
</dbReference>
<dbReference type="AlphaFoldDB" id="A0A916XFU3"/>
<dbReference type="SMART" id="SM00062">
    <property type="entry name" value="PBPb"/>
    <property type="match status" value="1"/>
</dbReference>
<dbReference type="EMBL" id="BMED01000001">
    <property type="protein sequence ID" value="GGC70221.1"/>
    <property type="molecule type" value="Genomic_DNA"/>
</dbReference>
<feature type="chain" id="PRO_5037506033" evidence="2">
    <location>
        <begin position="29"/>
        <end position="264"/>
    </location>
</feature>
<accession>A0A916XFU3</accession>
<evidence type="ECO:0000256" key="1">
    <source>
        <dbReference type="ARBA" id="ARBA00022729"/>
    </source>
</evidence>
<keyword evidence="5" id="KW-1185">Reference proteome</keyword>
<evidence type="ECO:0000313" key="5">
    <source>
        <dbReference type="Proteomes" id="UP000637423"/>
    </source>
</evidence>
<dbReference type="InterPro" id="IPR001638">
    <property type="entry name" value="Solute-binding_3/MltF_N"/>
</dbReference>
<feature type="domain" description="Solute-binding protein family 3/N-terminal" evidence="3">
    <location>
        <begin position="31"/>
        <end position="259"/>
    </location>
</feature>
<keyword evidence="1 2" id="KW-0732">Signal</keyword>
<proteinExistence type="predicted"/>
<dbReference type="SUPFAM" id="SSF53850">
    <property type="entry name" value="Periplasmic binding protein-like II"/>
    <property type="match status" value="1"/>
</dbReference>